<feature type="compositionally biased region" description="Pro residues" evidence="1">
    <location>
        <begin position="238"/>
        <end position="247"/>
    </location>
</feature>
<feature type="region of interest" description="Disordered" evidence="1">
    <location>
        <begin position="547"/>
        <end position="680"/>
    </location>
</feature>
<proteinExistence type="predicted"/>
<name>A0A372FW73_9ACTN</name>
<feature type="compositionally biased region" description="Pro residues" evidence="1">
    <location>
        <begin position="145"/>
        <end position="154"/>
    </location>
</feature>
<feature type="domain" description="SseB protein N-terminal" evidence="2">
    <location>
        <begin position="8"/>
        <end position="103"/>
    </location>
</feature>
<evidence type="ECO:0000313" key="3">
    <source>
        <dbReference type="EMBL" id="RFS44770.1"/>
    </source>
</evidence>
<dbReference type="Pfam" id="PF07179">
    <property type="entry name" value="SseB"/>
    <property type="match status" value="2"/>
</dbReference>
<accession>A0A372FW73</accession>
<feature type="domain" description="SseB protein N-terminal" evidence="2">
    <location>
        <begin position="693"/>
        <end position="801"/>
    </location>
</feature>
<dbReference type="EMBL" id="QVFU01000025">
    <property type="protein sequence ID" value="RFS44770.1"/>
    <property type="molecule type" value="Genomic_DNA"/>
</dbReference>
<dbReference type="InterPro" id="IPR009839">
    <property type="entry name" value="SseB_N"/>
</dbReference>
<sequence length="1004" mass="104668">MRDALRGHDQQSYFRVLSRVELLLPISAQPVPGQVPAGWGTWTTGGRTHVLAFTSAEAMRSCLGDHAGPSRRSGYAELAAGWPNHEWWLAVNPGLPIEGYLPAWYVSQLSRGDVRLPGRTVGARARLERVEALNRSRDARAQSTPPAPASPPRSPGGGPGPSASPQPVAPAAFQLPESPVAAPGTVAGPHHQQPGGGSSGLPDPGWGTPAAPERGASQETLGSRLSAVGGGRVEGPGGPSPRRPTPAPGEESVTGGPAWPSAPERAGPPSNGRPDTGSGQTPRRSFFEPSNSRTGQRADRLADRATPPSRLASRGGQPFPRRGAAGDPSAEGKTRAFDFTGAESGTRPEPGGLAGSSDPTEALPPRGPAEPTEELSAAEPVSGPPAPRRGFTPIVIEGTIIEARDLSSVDAAPSRPEHRPHESATFPSTEPTVRVPQVEAEPTVRVPVPEAEPTVRVPLAEPTAHVPLVETEPTTWVPTVGAEPTAPLSSVEPGTTAWIPTVEAEPTVEVPTGEAEPTVRVPVPGAEPTAPVPLVEAEPTAWVPTVTADPTGWIPTVGSEPTAEVPLPDAEPTAEVPLPDAEPTAEVPLPDAEPTAEVPSVGSEPTVPILETTPESAIDTEVINPPTSPTFAEAGTSGSGDGSEPTVESPTVESPTVESPAASASTAVPDAASPATPSAATFTPANEVEVNLLEAAEAGSTDTFLSTLLLARVLMPMAADSVAGTRPGDPGFVWPTVQLDGQTFVVAYTSPQRLADHTDPAAAETLQVRFVQLIRRWPDTSWSFAVNPGTPVGAKLPGEQIVGLANWAAELGLGDDPERETESAGEPVVSSSDPREAAPVVDPARPIVMQKAIAPSQLGYYLERGYDRVSGFVHRAGELAHLDTPARLYGALGLNHPESPFAADAEQIYVLRWPAYRPSLYRIPYGGQNEAAMRAMEGWVIERPPFRGNGFAPGESSDVVAEFKVDSVRLPHGAQLLRIGADGSERLVAVLDTDTLAWRQVGER</sequence>
<reference evidence="3 4" key="1">
    <citation type="submission" date="2018-08" db="EMBL/GenBank/DDBJ databases">
        <title>Verrucosispora craniellae sp. nov., isolated from a marine sponge in the South China Sea.</title>
        <authorList>
            <person name="Li L."/>
            <person name="Lin H.W."/>
        </authorList>
    </citation>
    <scope>NUCLEOTIDE SEQUENCE [LARGE SCALE GENOMIC DNA]</scope>
    <source>
        <strain evidence="3 4">LHW63014</strain>
    </source>
</reference>
<evidence type="ECO:0000313" key="4">
    <source>
        <dbReference type="Proteomes" id="UP000262621"/>
    </source>
</evidence>
<organism evidence="3 4">
    <name type="scientific">Micromonospora craniellae</name>
    <dbReference type="NCBI Taxonomy" id="2294034"/>
    <lineage>
        <taxon>Bacteria</taxon>
        <taxon>Bacillati</taxon>
        <taxon>Actinomycetota</taxon>
        <taxon>Actinomycetes</taxon>
        <taxon>Micromonosporales</taxon>
        <taxon>Micromonosporaceae</taxon>
        <taxon>Micromonospora</taxon>
    </lineage>
</organism>
<gene>
    <name evidence="3" type="ORF">D0Q02_20675</name>
</gene>
<dbReference type="Proteomes" id="UP000262621">
    <property type="component" value="Unassembled WGS sequence"/>
</dbReference>
<feature type="region of interest" description="Disordered" evidence="1">
    <location>
        <begin position="131"/>
        <end position="441"/>
    </location>
</feature>
<dbReference type="OrthoDB" id="3295680at2"/>
<keyword evidence="4" id="KW-1185">Reference proteome</keyword>
<evidence type="ECO:0000256" key="1">
    <source>
        <dbReference type="SAM" id="MobiDB-lite"/>
    </source>
</evidence>
<evidence type="ECO:0000259" key="2">
    <source>
        <dbReference type="Pfam" id="PF07179"/>
    </source>
</evidence>
<comment type="caution">
    <text evidence="3">The sequence shown here is derived from an EMBL/GenBank/DDBJ whole genome shotgun (WGS) entry which is preliminary data.</text>
</comment>
<feature type="compositionally biased region" description="Gly residues" evidence="1">
    <location>
        <begin position="228"/>
        <end position="237"/>
    </location>
</feature>
<feature type="compositionally biased region" description="Low complexity" evidence="1">
    <location>
        <begin position="654"/>
        <end position="680"/>
    </location>
</feature>
<dbReference type="AlphaFoldDB" id="A0A372FW73"/>
<feature type="region of interest" description="Disordered" evidence="1">
    <location>
        <begin position="814"/>
        <end position="838"/>
    </location>
</feature>
<feature type="compositionally biased region" description="Polar residues" evidence="1">
    <location>
        <begin position="277"/>
        <end position="295"/>
    </location>
</feature>
<protein>
    <recommendedName>
        <fullName evidence="2">SseB protein N-terminal domain-containing protein</fullName>
    </recommendedName>
</protein>
<feature type="compositionally biased region" description="Basic and acidic residues" evidence="1">
    <location>
        <begin position="131"/>
        <end position="140"/>
    </location>
</feature>